<organism evidence="7 8">
    <name type="scientific">Sphaerosporella brunnea</name>
    <dbReference type="NCBI Taxonomy" id="1250544"/>
    <lineage>
        <taxon>Eukaryota</taxon>
        <taxon>Fungi</taxon>
        <taxon>Dikarya</taxon>
        <taxon>Ascomycota</taxon>
        <taxon>Pezizomycotina</taxon>
        <taxon>Pezizomycetes</taxon>
        <taxon>Pezizales</taxon>
        <taxon>Pyronemataceae</taxon>
        <taxon>Sphaerosporella</taxon>
    </lineage>
</organism>
<proteinExistence type="predicted"/>
<evidence type="ECO:0000313" key="8">
    <source>
        <dbReference type="Proteomes" id="UP000326924"/>
    </source>
</evidence>
<evidence type="ECO:0000256" key="2">
    <source>
        <dbReference type="ARBA" id="ARBA00023015"/>
    </source>
</evidence>
<reference evidence="7 8" key="1">
    <citation type="submission" date="2019-09" db="EMBL/GenBank/DDBJ databases">
        <title>Draft genome of the ectomycorrhizal ascomycete Sphaerosporella brunnea.</title>
        <authorList>
            <consortium name="DOE Joint Genome Institute"/>
            <person name="Benucci G.M."/>
            <person name="Marozzi G."/>
            <person name="Antonielli L."/>
            <person name="Sanchez S."/>
            <person name="Marco P."/>
            <person name="Wang X."/>
            <person name="Falini L.B."/>
            <person name="Barry K."/>
            <person name="Haridas S."/>
            <person name="Lipzen A."/>
            <person name="Labutti K."/>
            <person name="Grigoriev I.V."/>
            <person name="Murat C."/>
            <person name="Martin F."/>
            <person name="Albertini E."/>
            <person name="Donnini D."/>
            <person name="Bonito G."/>
        </authorList>
    </citation>
    <scope>NUCLEOTIDE SEQUENCE [LARGE SCALE GENOMIC DNA]</scope>
    <source>
        <strain evidence="7 8">Sb_GMNB300</strain>
    </source>
</reference>
<protein>
    <recommendedName>
        <fullName evidence="6">Vps72/YL1 C-terminal domain-containing protein</fullName>
    </recommendedName>
</protein>
<dbReference type="EMBL" id="VXIS01000174">
    <property type="protein sequence ID" value="KAA8899005.1"/>
    <property type="molecule type" value="Genomic_DNA"/>
</dbReference>
<dbReference type="InParanoid" id="A0A5J5EQ74"/>
<gene>
    <name evidence="7" type="ORF">FN846DRAFT_816081</name>
</gene>
<evidence type="ECO:0000256" key="4">
    <source>
        <dbReference type="ARBA" id="ARBA00023242"/>
    </source>
</evidence>
<dbReference type="PANTHER" id="PTHR31200">
    <property type="entry name" value="INO80 COMPLEX SUBUNIT C"/>
    <property type="match status" value="1"/>
</dbReference>
<dbReference type="InterPro" id="IPR029525">
    <property type="entry name" value="INO80C/Ies6"/>
</dbReference>
<accession>A0A5J5EQ74</accession>
<name>A0A5J5EQ74_9PEZI</name>
<keyword evidence="8" id="KW-1185">Reference proteome</keyword>
<sequence length="156" mass="16498">MTTAAPSKKHKTAGGGSEKAAAAAATAAAAAAAAANPLLEALDISPHPKPFKNKNYKPPARRNKNLKQILADSAANATTARALQAAPPTTYQNIEGAPSLRRGNKWCDVTGLPARYTDPKTKLRYRDGEVYHALRNLPAGGTERYLEVRGANVVLK</sequence>
<dbReference type="OrthoDB" id="49520at2759"/>
<dbReference type="FunCoup" id="A0A5J5EQ74">
    <property type="interactions" value="40"/>
</dbReference>
<feature type="compositionally biased region" description="Basic residues" evidence="5">
    <location>
        <begin position="49"/>
        <end position="61"/>
    </location>
</feature>
<evidence type="ECO:0000313" key="7">
    <source>
        <dbReference type="EMBL" id="KAA8899005.1"/>
    </source>
</evidence>
<dbReference type="AlphaFoldDB" id="A0A5J5EQ74"/>
<dbReference type="Pfam" id="PF08265">
    <property type="entry name" value="YL1_C"/>
    <property type="match status" value="1"/>
</dbReference>
<dbReference type="SMART" id="SM00993">
    <property type="entry name" value="YL1_C"/>
    <property type="match status" value="1"/>
</dbReference>
<dbReference type="PANTHER" id="PTHR31200:SF1">
    <property type="entry name" value="INO80 COMPLEX SUBUNIT C"/>
    <property type="match status" value="1"/>
</dbReference>
<keyword evidence="4" id="KW-0539">Nucleus</keyword>
<evidence type="ECO:0000256" key="5">
    <source>
        <dbReference type="SAM" id="MobiDB-lite"/>
    </source>
</evidence>
<keyword evidence="3" id="KW-0804">Transcription</keyword>
<feature type="region of interest" description="Disordered" evidence="5">
    <location>
        <begin position="42"/>
        <end position="61"/>
    </location>
</feature>
<evidence type="ECO:0000259" key="6">
    <source>
        <dbReference type="SMART" id="SM00993"/>
    </source>
</evidence>
<dbReference type="Proteomes" id="UP000326924">
    <property type="component" value="Unassembled WGS sequence"/>
</dbReference>
<dbReference type="InterPro" id="IPR013272">
    <property type="entry name" value="Vps72/YL1_C"/>
</dbReference>
<comment type="caution">
    <text evidence="7">The sequence shown here is derived from an EMBL/GenBank/DDBJ whole genome shotgun (WGS) entry which is preliminary data.</text>
</comment>
<dbReference type="GO" id="GO:0006338">
    <property type="term" value="P:chromatin remodeling"/>
    <property type="evidence" value="ECO:0007669"/>
    <property type="project" value="InterPro"/>
</dbReference>
<comment type="subcellular location">
    <subcellularLocation>
        <location evidence="1">Nucleus</location>
    </subcellularLocation>
</comment>
<evidence type="ECO:0000256" key="1">
    <source>
        <dbReference type="ARBA" id="ARBA00004123"/>
    </source>
</evidence>
<keyword evidence="2" id="KW-0805">Transcription regulation</keyword>
<feature type="domain" description="Vps72/YL1 C-terminal" evidence="6">
    <location>
        <begin position="105"/>
        <end position="134"/>
    </location>
</feature>
<evidence type="ECO:0000256" key="3">
    <source>
        <dbReference type="ARBA" id="ARBA00023163"/>
    </source>
</evidence>
<dbReference type="GO" id="GO:0031011">
    <property type="term" value="C:Ino80 complex"/>
    <property type="evidence" value="ECO:0007669"/>
    <property type="project" value="InterPro"/>
</dbReference>